<name>K2G4F1_9BACT</name>
<sequence length="66" mass="7891">MPVIWAVLALFWILIILVPELLSLLVWLVLLFIGWSIFVTSMAFKSWKKESIKFWSYEIFKNKKSK</sequence>
<evidence type="ECO:0000313" key="1">
    <source>
        <dbReference type="EMBL" id="EKE30118.1"/>
    </source>
</evidence>
<reference evidence="1" key="1">
    <citation type="journal article" date="2012" name="Science">
        <title>Fermentation, hydrogen, and sulfur metabolism in multiple uncultivated bacterial phyla.</title>
        <authorList>
            <person name="Wrighton K.C."/>
            <person name="Thomas B.C."/>
            <person name="Sharon I."/>
            <person name="Miller C.S."/>
            <person name="Castelle C.J."/>
            <person name="VerBerkmoes N.C."/>
            <person name="Wilkins M.J."/>
            <person name="Hettich R.L."/>
            <person name="Lipton M.S."/>
            <person name="Williams K.H."/>
            <person name="Long P.E."/>
            <person name="Banfield J.F."/>
        </authorList>
    </citation>
    <scope>NUCLEOTIDE SEQUENCE [LARGE SCALE GENOMIC DNA]</scope>
</reference>
<protein>
    <submittedName>
        <fullName evidence="1">Uncharacterized protein</fullName>
    </submittedName>
</protein>
<gene>
    <name evidence="1" type="ORF">ACD_2C00039G0002</name>
</gene>
<accession>K2G4F1</accession>
<comment type="caution">
    <text evidence="1">The sequence shown here is derived from an EMBL/GenBank/DDBJ whole genome shotgun (WGS) entry which is preliminary data.</text>
</comment>
<proteinExistence type="predicted"/>
<organism evidence="1">
    <name type="scientific">uncultured bacterium</name>
    <name type="common">gcode 4</name>
    <dbReference type="NCBI Taxonomy" id="1234023"/>
    <lineage>
        <taxon>Bacteria</taxon>
        <taxon>environmental samples</taxon>
    </lineage>
</organism>
<dbReference type="EMBL" id="AMFJ01000039">
    <property type="protein sequence ID" value="EKE30118.1"/>
    <property type="molecule type" value="Genomic_DNA"/>
</dbReference>
<dbReference type="AlphaFoldDB" id="K2G4F1"/>